<reference evidence="1" key="1">
    <citation type="journal article" date="2018" name="Genome Biol. Evol.">
        <title>Genomics and development of Lentinus tigrinus, a white-rot wood-decaying mushroom with dimorphic fruiting bodies.</title>
        <authorList>
            <person name="Wu B."/>
            <person name="Xu Z."/>
            <person name="Knudson A."/>
            <person name="Carlson A."/>
            <person name="Chen N."/>
            <person name="Kovaka S."/>
            <person name="LaButti K."/>
            <person name="Lipzen A."/>
            <person name="Pennachio C."/>
            <person name="Riley R."/>
            <person name="Schakwitz W."/>
            <person name="Umezawa K."/>
            <person name="Ohm R.A."/>
            <person name="Grigoriev I.V."/>
            <person name="Nagy L.G."/>
            <person name="Gibbons J."/>
            <person name="Hibbett D."/>
        </authorList>
    </citation>
    <scope>NUCLEOTIDE SEQUENCE [LARGE SCALE GENOMIC DNA]</scope>
    <source>
        <strain evidence="1">ALCF2SS1-6</strain>
    </source>
</reference>
<dbReference type="PANTHER" id="PTHR42052">
    <property type="entry name" value="ABM DOMAIN-CONTAINING PROTEIN"/>
    <property type="match status" value="1"/>
</dbReference>
<dbReference type="AlphaFoldDB" id="A0A5C2SRP6"/>
<gene>
    <name evidence="1" type="ORF">L227DRAFT_570422</name>
</gene>
<proteinExistence type="predicted"/>
<evidence type="ECO:0008006" key="3">
    <source>
        <dbReference type="Google" id="ProtNLM"/>
    </source>
</evidence>
<evidence type="ECO:0000313" key="2">
    <source>
        <dbReference type="Proteomes" id="UP000313359"/>
    </source>
</evidence>
<protein>
    <recommendedName>
        <fullName evidence="3">ABM domain-containing protein</fullName>
    </recommendedName>
</protein>
<dbReference type="Proteomes" id="UP000313359">
    <property type="component" value="Unassembled WGS sequence"/>
</dbReference>
<accession>A0A5C2SRP6</accession>
<sequence length="174" mass="19537">MTVTEFATLKLLSPCTWDSPGIQVFFQTLAVQQAEWSGYPLRFFEDVSDTSTIYLITGWKSVPAHYEWIASEQNKTLLERSKGMIEVVGLEHAELDSEVANEAYVVWKQWEAQEGENYEAEGVGRVLDAKFGDLKVLEEVKGLVSSLGTCVEKEAAVGANEEKRFKVMHRLALS</sequence>
<organism evidence="1 2">
    <name type="scientific">Lentinus tigrinus ALCF2SS1-6</name>
    <dbReference type="NCBI Taxonomy" id="1328759"/>
    <lineage>
        <taxon>Eukaryota</taxon>
        <taxon>Fungi</taxon>
        <taxon>Dikarya</taxon>
        <taxon>Basidiomycota</taxon>
        <taxon>Agaricomycotina</taxon>
        <taxon>Agaricomycetes</taxon>
        <taxon>Polyporales</taxon>
        <taxon>Polyporaceae</taxon>
        <taxon>Lentinus</taxon>
    </lineage>
</organism>
<evidence type="ECO:0000313" key="1">
    <source>
        <dbReference type="EMBL" id="RPD66545.1"/>
    </source>
</evidence>
<name>A0A5C2SRP6_9APHY</name>
<dbReference type="PANTHER" id="PTHR42052:SF1">
    <property type="entry name" value="ABM DOMAIN-CONTAINING PROTEIN"/>
    <property type="match status" value="1"/>
</dbReference>
<dbReference type="EMBL" id="ML122251">
    <property type="protein sequence ID" value="RPD66545.1"/>
    <property type="molecule type" value="Genomic_DNA"/>
</dbReference>
<dbReference type="OrthoDB" id="3542212at2759"/>
<dbReference type="Gene3D" id="3.30.70.100">
    <property type="match status" value="1"/>
</dbReference>
<keyword evidence="2" id="KW-1185">Reference proteome</keyword>